<comment type="caution">
    <text evidence="1">The sequence shown here is derived from an EMBL/GenBank/DDBJ whole genome shotgun (WGS) entry which is preliminary data.</text>
</comment>
<evidence type="ECO:0000313" key="1">
    <source>
        <dbReference type="EMBL" id="RKD90846.1"/>
    </source>
</evidence>
<dbReference type="SUPFAM" id="SSF51206">
    <property type="entry name" value="cAMP-binding domain-like"/>
    <property type="match status" value="1"/>
</dbReference>
<dbReference type="InterPro" id="IPR000595">
    <property type="entry name" value="cNMP-bd_dom"/>
</dbReference>
<dbReference type="InterPro" id="IPR014710">
    <property type="entry name" value="RmlC-like_jellyroll"/>
</dbReference>
<dbReference type="InterPro" id="IPR018490">
    <property type="entry name" value="cNMP-bd_dom_sf"/>
</dbReference>
<organism evidence="1 2">
    <name type="scientific">Mangrovibacterium diazotrophicum</name>
    <dbReference type="NCBI Taxonomy" id="1261403"/>
    <lineage>
        <taxon>Bacteria</taxon>
        <taxon>Pseudomonadati</taxon>
        <taxon>Bacteroidota</taxon>
        <taxon>Bacteroidia</taxon>
        <taxon>Marinilabiliales</taxon>
        <taxon>Prolixibacteraceae</taxon>
        <taxon>Mangrovibacterium</taxon>
    </lineage>
</organism>
<dbReference type="Gene3D" id="2.60.120.10">
    <property type="entry name" value="Jelly Rolls"/>
    <property type="match status" value="1"/>
</dbReference>
<protein>
    <submittedName>
        <fullName evidence="1">CRP-like cAMP-binding protein</fullName>
    </submittedName>
</protein>
<dbReference type="OrthoDB" id="680421at2"/>
<dbReference type="CDD" id="cd00038">
    <property type="entry name" value="CAP_ED"/>
    <property type="match status" value="1"/>
</dbReference>
<dbReference type="EMBL" id="RAPN01000001">
    <property type="protein sequence ID" value="RKD90846.1"/>
    <property type="molecule type" value="Genomic_DNA"/>
</dbReference>
<name>A0A419W5Y0_9BACT</name>
<proteinExistence type="predicted"/>
<sequence>MKNHSLFDVIFRLRPMPEKLTDKTYASQLIDAVNECLVVTRHRHRYLLLNSGHISDYMYFVEQGTVRCFHIGESTGREVTSIIWTQRAIVCDPVSFFQRKASDVNIEVMPDSRLLSISYSHLREIFTAFPEAEVFSRCISLQYVYYFMQRNRQLSDWSAWERYLHLLKTYPGIELRLTKEIIASYLNITPQSLSRMVRENGHP</sequence>
<gene>
    <name evidence="1" type="ORF">BC643_1190</name>
</gene>
<reference evidence="1 2" key="1">
    <citation type="submission" date="2018-09" db="EMBL/GenBank/DDBJ databases">
        <title>Genomic Encyclopedia of Archaeal and Bacterial Type Strains, Phase II (KMG-II): from individual species to whole genera.</title>
        <authorList>
            <person name="Goeker M."/>
        </authorList>
    </citation>
    <scope>NUCLEOTIDE SEQUENCE [LARGE SCALE GENOMIC DNA]</scope>
    <source>
        <strain evidence="1 2">DSM 27148</strain>
    </source>
</reference>
<dbReference type="AlphaFoldDB" id="A0A419W5Y0"/>
<dbReference type="Proteomes" id="UP000283387">
    <property type="component" value="Unassembled WGS sequence"/>
</dbReference>
<evidence type="ECO:0000313" key="2">
    <source>
        <dbReference type="Proteomes" id="UP000283387"/>
    </source>
</evidence>
<keyword evidence="2" id="KW-1185">Reference proteome</keyword>
<accession>A0A419W5Y0</accession>
<dbReference type="RefSeq" id="WP_147377149.1">
    <property type="nucleotide sequence ID" value="NZ_RAPN01000001.1"/>
</dbReference>